<name>A0AAV2HZ73_LYMST</name>
<feature type="compositionally biased region" description="Basic and acidic residues" evidence="1">
    <location>
        <begin position="79"/>
        <end position="97"/>
    </location>
</feature>
<protein>
    <recommendedName>
        <fullName evidence="2">F-box domain-containing protein</fullName>
    </recommendedName>
</protein>
<dbReference type="Gene3D" id="1.20.1280.50">
    <property type="match status" value="1"/>
</dbReference>
<evidence type="ECO:0000256" key="1">
    <source>
        <dbReference type="SAM" id="MobiDB-lite"/>
    </source>
</evidence>
<dbReference type="PANTHER" id="PTHR20872:SF1">
    <property type="entry name" value="F-BOX DOMAIN-CONTAINING PROTEIN"/>
    <property type="match status" value="1"/>
</dbReference>
<dbReference type="InterPro" id="IPR036047">
    <property type="entry name" value="F-box-like_dom_sf"/>
</dbReference>
<dbReference type="Proteomes" id="UP001497497">
    <property type="component" value="Unassembled WGS sequence"/>
</dbReference>
<feature type="compositionally biased region" description="Basic and acidic residues" evidence="1">
    <location>
        <begin position="40"/>
        <end position="59"/>
    </location>
</feature>
<feature type="region of interest" description="Disordered" evidence="1">
    <location>
        <begin position="35"/>
        <end position="97"/>
    </location>
</feature>
<organism evidence="3 4">
    <name type="scientific">Lymnaea stagnalis</name>
    <name type="common">Great pond snail</name>
    <name type="synonym">Helix stagnalis</name>
    <dbReference type="NCBI Taxonomy" id="6523"/>
    <lineage>
        <taxon>Eukaryota</taxon>
        <taxon>Metazoa</taxon>
        <taxon>Spiralia</taxon>
        <taxon>Lophotrochozoa</taxon>
        <taxon>Mollusca</taxon>
        <taxon>Gastropoda</taxon>
        <taxon>Heterobranchia</taxon>
        <taxon>Euthyneura</taxon>
        <taxon>Panpulmonata</taxon>
        <taxon>Hygrophila</taxon>
        <taxon>Lymnaeoidea</taxon>
        <taxon>Lymnaeidae</taxon>
        <taxon>Lymnaea</taxon>
    </lineage>
</organism>
<comment type="caution">
    <text evidence="3">The sequence shown here is derived from an EMBL/GenBank/DDBJ whole genome shotgun (WGS) entry which is preliminary data.</text>
</comment>
<feature type="domain" description="F-box" evidence="2">
    <location>
        <begin position="410"/>
        <end position="456"/>
    </location>
</feature>
<dbReference type="SUPFAM" id="SSF81383">
    <property type="entry name" value="F-box domain"/>
    <property type="match status" value="1"/>
</dbReference>
<dbReference type="PROSITE" id="PS50181">
    <property type="entry name" value="FBOX"/>
    <property type="match status" value="1"/>
</dbReference>
<evidence type="ECO:0000313" key="3">
    <source>
        <dbReference type="EMBL" id="CAL1537578.1"/>
    </source>
</evidence>
<feature type="compositionally biased region" description="Basic and acidic residues" evidence="1">
    <location>
        <begin position="250"/>
        <end position="267"/>
    </location>
</feature>
<dbReference type="AlphaFoldDB" id="A0AAV2HZ73"/>
<dbReference type="Gene3D" id="3.80.10.10">
    <property type="entry name" value="Ribonuclease Inhibitor"/>
    <property type="match status" value="1"/>
</dbReference>
<feature type="region of interest" description="Disordered" evidence="1">
    <location>
        <begin position="130"/>
        <end position="170"/>
    </location>
</feature>
<accession>A0AAV2HZ73</accession>
<dbReference type="EMBL" id="CAXITT010000267">
    <property type="protein sequence ID" value="CAL1537578.1"/>
    <property type="molecule type" value="Genomic_DNA"/>
</dbReference>
<keyword evidence="4" id="KW-1185">Reference proteome</keyword>
<proteinExistence type="predicted"/>
<reference evidence="3 4" key="1">
    <citation type="submission" date="2024-04" db="EMBL/GenBank/DDBJ databases">
        <authorList>
            <consortium name="Genoscope - CEA"/>
            <person name="William W."/>
        </authorList>
    </citation>
    <scope>NUCLEOTIDE SEQUENCE [LARGE SCALE GENOMIC DNA]</scope>
</reference>
<evidence type="ECO:0000313" key="4">
    <source>
        <dbReference type="Proteomes" id="UP001497497"/>
    </source>
</evidence>
<gene>
    <name evidence="3" type="ORF">GSLYS_00011481001</name>
</gene>
<evidence type="ECO:0000259" key="2">
    <source>
        <dbReference type="PROSITE" id="PS50181"/>
    </source>
</evidence>
<dbReference type="InterPro" id="IPR032675">
    <property type="entry name" value="LRR_dom_sf"/>
</dbReference>
<dbReference type="PANTHER" id="PTHR20872">
    <property type="match status" value="1"/>
</dbReference>
<dbReference type="Pfam" id="PF12937">
    <property type="entry name" value="F-box-like"/>
    <property type="match status" value="1"/>
</dbReference>
<dbReference type="InterPro" id="IPR001810">
    <property type="entry name" value="F-box_dom"/>
</dbReference>
<feature type="region of interest" description="Disordered" evidence="1">
    <location>
        <begin position="246"/>
        <end position="293"/>
    </location>
</feature>
<dbReference type="SUPFAM" id="SSF52047">
    <property type="entry name" value="RNI-like"/>
    <property type="match status" value="1"/>
</dbReference>
<feature type="region of interest" description="Disordered" evidence="1">
    <location>
        <begin position="1"/>
        <end position="21"/>
    </location>
</feature>
<sequence length="863" mass="99496">MSKMSSYMSSRRRFSEPEKPQPRFEWRLRVHSLMMDDSEKENCDAERRVDGKDRSRAAHDASAAHVEHFRSHRSGVDPPESHRERRERYSRTKSEGHLQLRLRLSKYSDYSRSQEEEAPMVEAYHDVTRSETKEAPGVAQENIIPDNGHDNGAKGGCDPPQSKDQHAYSKYAQSCYEGAIPKRRSSTAESAPDELVGYYEEEQGQGQKLFREHNVNGFNVERSNYRPVETQNTPTDTNATIQNELCGPEISDRTLPADDECRERSESVSDNSGLEDGASGVSEPSGEDKGEIEDIETIIERLIAEEEAMADGQPASLELVKVSLKHLSDGDVSELRRQVDELREKVDDCNKEAEYGISRDSKRSSSLPSQDRNDFSLVRTVVPYSSSCPFTKDAERDVKDEDDEKEEGELDSWAYLPVILIEDIFTLLTPKERHQASQVCRQWYDLFYSPRVWETFILLERTLTKKRFNLYKGYQRELCPGKTQLCFRRVGSFFKRIVVTPITDYFNLYEFLRILAAFLQFQEDHGQIAMPLLHTFDFTFACASRSEGVEMVHGTGGQILEMIKQLLVRMSNLKHLKLNQLLIDVMDVPSLFDAITNCFGESLSSLEMLNVSKVPLALPELARFRNLIKLSISPQHLSEEVLLMLAGLNIMQLFLVQDPYTCECEPVSSEAWKLMREMAPWLHVYLEVSGRAKSKVLIQPRAPVHGIFLRTPYTRLTSDLVMSLVEHYSKTLRYFVQERLPRVHGPRGFNFRCDSSLLFLVRRCRSLHTLIIRERISTATLILVANEGKRLSTLLARKYGLIKRCDWLRCGEMSKDFYAHLKRASLNYDECTDEVCRLLQRRWRPLTDRQFMRLKIVPRLQVF</sequence>
<dbReference type="SMART" id="SM00256">
    <property type="entry name" value="FBOX"/>
    <property type="match status" value="1"/>
</dbReference>